<dbReference type="Gene3D" id="3.40.50.1010">
    <property type="entry name" value="5'-nuclease"/>
    <property type="match status" value="1"/>
</dbReference>
<evidence type="ECO:0000259" key="1">
    <source>
        <dbReference type="Pfam" id="PF01850"/>
    </source>
</evidence>
<dbReference type="InterPro" id="IPR002716">
    <property type="entry name" value="PIN_dom"/>
</dbReference>
<organism evidence="2 3">
    <name type="scientific">Methanospirillum hungatei JF-1 (strain ATCC 27890 / DSM 864 / NBRC 100397 / JF-1)</name>
    <dbReference type="NCBI Taxonomy" id="323259"/>
    <lineage>
        <taxon>Archaea</taxon>
        <taxon>Methanobacteriati</taxon>
        <taxon>Methanobacteriota</taxon>
        <taxon>Stenosarchaea group</taxon>
        <taxon>Methanomicrobia</taxon>
        <taxon>Methanomicrobiales</taxon>
        <taxon>Methanospirillaceae</taxon>
        <taxon>Methanospirillum</taxon>
    </lineage>
</organism>
<dbReference type="EMBL" id="CP000254">
    <property type="protein sequence ID" value="ABD41860.1"/>
    <property type="molecule type" value="Genomic_DNA"/>
</dbReference>
<gene>
    <name evidence="2" type="ordered locus">Mhun_2155</name>
</gene>
<dbReference type="EnsemblBacteria" id="ABD41860">
    <property type="protein sequence ID" value="ABD41860"/>
    <property type="gene ID" value="Mhun_2155"/>
</dbReference>
<dbReference type="InterPro" id="IPR029060">
    <property type="entry name" value="PIN-like_dom_sf"/>
</dbReference>
<protein>
    <recommendedName>
        <fullName evidence="1">PIN domain-containing protein</fullName>
    </recommendedName>
</protein>
<reference evidence="3" key="1">
    <citation type="journal article" date="2016" name="Stand. Genomic Sci.">
        <title>Complete genome sequence of Methanospirillum hungatei type strain JF1.</title>
        <authorList>
            <person name="Gunsalus R.P."/>
            <person name="Cook L.E."/>
            <person name="Crable B."/>
            <person name="Rohlin L."/>
            <person name="McDonald E."/>
            <person name="Mouttaki H."/>
            <person name="Sieber J.R."/>
            <person name="Poweleit N."/>
            <person name="Zhou H."/>
            <person name="Lapidus A.L."/>
            <person name="Daligault H.E."/>
            <person name="Land M."/>
            <person name="Gilna P."/>
            <person name="Ivanova N."/>
            <person name="Kyrpides N."/>
            <person name="Culley D.E."/>
            <person name="McInerney M.J."/>
        </authorList>
    </citation>
    <scope>NUCLEOTIDE SEQUENCE [LARGE SCALE GENOMIC DNA]</scope>
    <source>
        <strain evidence="3">ATCC 27890 / DSM 864 / NBRC 100397 / JF-1</strain>
    </source>
</reference>
<dbReference type="Pfam" id="PF01850">
    <property type="entry name" value="PIN"/>
    <property type="match status" value="1"/>
</dbReference>
<evidence type="ECO:0000313" key="3">
    <source>
        <dbReference type="Proteomes" id="UP000001941"/>
    </source>
</evidence>
<proteinExistence type="predicted"/>
<accession>Q2FSM4</accession>
<dbReference type="SUPFAM" id="SSF88723">
    <property type="entry name" value="PIN domain-like"/>
    <property type="match status" value="1"/>
</dbReference>
<dbReference type="Proteomes" id="UP000001941">
    <property type="component" value="Chromosome"/>
</dbReference>
<dbReference type="KEGG" id="mhu:Mhun_2155"/>
<dbReference type="HOGENOM" id="CLU_1881081_0_0_2"/>
<dbReference type="InParanoid" id="Q2FSM4"/>
<name>Q2FSM4_METHJ</name>
<dbReference type="AlphaFoldDB" id="Q2FSM4"/>
<feature type="domain" description="PIN" evidence="1">
    <location>
        <begin position="3"/>
        <end position="127"/>
    </location>
</feature>
<sequence>MQVVIDSNILIFANNATMPEQKESLAIIEEMIASDNTFYVNTIIISETYHILTRMLGKEEAMQRTQAILSSKYITYLPVSYEIMNKAICTSCDKEVRINDAIIGIQALCNADGILTDNTKDFKKIDGLNIIPLRKTE</sequence>
<evidence type="ECO:0000313" key="2">
    <source>
        <dbReference type="EMBL" id="ABD41860.1"/>
    </source>
</evidence>
<dbReference type="STRING" id="323259.Mhun_2155"/>
<dbReference type="eggNOG" id="arCOG00710">
    <property type="taxonomic scope" value="Archaea"/>
</dbReference>
<keyword evidence="3" id="KW-1185">Reference proteome</keyword>